<feature type="domain" description="DUF306" evidence="1">
    <location>
        <begin position="59"/>
        <end position="163"/>
    </location>
</feature>
<sequence>MLTGKTSRMKTHTTPLSLILLFCFLIFGTGEMNSVKAQQKDNGKSLPEATKAGQNEKALEATWELTEMDGEAVDELFPEKHPTIEFKVKENQVAGFAGCNQFRGQLILDEAYMKIVGVVATKKACPVLDEEEEFLAILQEIGQYDVTGNELSLWSGGQLLLKFRKTK</sequence>
<dbReference type="PANTHER" id="PTHR35535:SF1">
    <property type="entry name" value="HEAT SHOCK PROTEIN HSLJ"/>
    <property type="match status" value="1"/>
</dbReference>
<organism evidence="2 3">
    <name type="scientific">Prolixibacter bellariivorans</name>
    <dbReference type="NCBI Taxonomy" id="314319"/>
    <lineage>
        <taxon>Bacteria</taxon>
        <taxon>Pseudomonadati</taxon>
        <taxon>Bacteroidota</taxon>
        <taxon>Bacteroidia</taxon>
        <taxon>Marinilabiliales</taxon>
        <taxon>Prolixibacteraceae</taxon>
        <taxon>Prolixibacter</taxon>
    </lineage>
</organism>
<name>A0A5M4B5G0_9BACT</name>
<protein>
    <recommendedName>
        <fullName evidence="1">DUF306 domain-containing protein</fullName>
    </recommendedName>
</protein>
<dbReference type="InterPro" id="IPR005184">
    <property type="entry name" value="DUF306_Meta_HslJ"/>
</dbReference>
<dbReference type="InterPro" id="IPR038670">
    <property type="entry name" value="HslJ-like_sf"/>
</dbReference>
<evidence type="ECO:0000313" key="2">
    <source>
        <dbReference type="EMBL" id="GET35103.1"/>
    </source>
</evidence>
<comment type="caution">
    <text evidence="2">The sequence shown here is derived from an EMBL/GenBank/DDBJ whole genome shotgun (WGS) entry which is preliminary data.</text>
</comment>
<dbReference type="EMBL" id="BLAX01000001">
    <property type="protein sequence ID" value="GET35103.1"/>
    <property type="molecule type" value="Genomic_DNA"/>
</dbReference>
<dbReference type="AlphaFoldDB" id="A0A5M4B5G0"/>
<dbReference type="InterPro" id="IPR053147">
    <property type="entry name" value="Hsp_HslJ-like"/>
</dbReference>
<gene>
    <name evidence="2" type="ORF">PbJCM13498_39660</name>
</gene>
<evidence type="ECO:0000313" key="3">
    <source>
        <dbReference type="Proteomes" id="UP000391834"/>
    </source>
</evidence>
<dbReference type="PANTHER" id="PTHR35535">
    <property type="entry name" value="HEAT SHOCK PROTEIN HSLJ"/>
    <property type="match status" value="1"/>
</dbReference>
<proteinExistence type="predicted"/>
<dbReference type="Proteomes" id="UP000391834">
    <property type="component" value="Unassembled WGS sequence"/>
</dbReference>
<dbReference type="Pfam" id="PF03724">
    <property type="entry name" value="META"/>
    <property type="match status" value="1"/>
</dbReference>
<keyword evidence="3" id="KW-1185">Reference proteome</keyword>
<reference evidence="2 3" key="1">
    <citation type="submission" date="2019-10" db="EMBL/GenBank/DDBJ databases">
        <title>Prolixibacter strains distinguished by the presence of nitrate reductase genes were adept at nitrate-dependent anaerobic corrosion of metallic iron and carbon steel.</title>
        <authorList>
            <person name="Iino T."/>
            <person name="Shono N."/>
            <person name="Ito K."/>
            <person name="Nakamura R."/>
            <person name="Sueoka K."/>
            <person name="Harayama S."/>
            <person name="Ohkuma M."/>
        </authorList>
    </citation>
    <scope>NUCLEOTIDE SEQUENCE [LARGE SCALE GENOMIC DNA]</scope>
    <source>
        <strain evidence="2 3">JCM 13498</strain>
    </source>
</reference>
<evidence type="ECO:0000259" key="1">
    <source>
        <dbReference type="Pfam" id="PF03724"/>
    </source>
</evidence>
<accession>A0A5M4B5G0</accession>
<dbReference type="OrthoDB" id="880459at2"/>
<dbReference type="Gene3D" id="2.40.128.270">
    <property type="match status" value="1"/>
</dbReference>